<reference evidence="4 5" key="1">
    <citation type="journal article" date="2018" name="Environ. Microbiol.">
        <title>Isolation and genomic characterization of Novimethylophilus kurashikiensis gen. nov. sp. nov., a new lanthanide-dependent methylotrophic species of Methylophilaceae.</title>
        <authorList>
            <person name="Lv H."/>
            <person name="Sahin N."/>
            <person name="Tani A."/>
        </authorList>
    </citation>
    <scope>NUCLEOTIDE SEQUENCE [LARGE SCALE GENOMIC DNA]</scope>
    <source>
        <strain evidence="4 5">La2-4</strain>
    </source>
</reference>
<evidence type="ECO:0000259" key="3">
    <source>
        <dbReference type="PROSITE" id="PS51786"/>
    </source>
</evidence>
<comment type="similarity">
    <text evidence="2">Belongs to the peptidase S16 family.</text>
</comment>
<dbReference type="PRINTS" id="PR00830">
    <property type="entry name" value="ENDOLAPTASE"/>
</dbReference>
<evidence type="ECO:0000256" key="1">
    <source>
        <dbReference type="ARBA" id="ARBA00022670"/>
    </source>
</evidence>
<name>A0A2R5F3Q5_9PROT</name>
<gene>
    <name evidence="4" type="ORF">NMK_0241</name>
</gene>
<accession>A0A2R5F3Q5</accession>
<comment type="catalytic activity">
    <reaction evidence="2">
        <text>Hydrolysis of proteins in presence of ATP.</text>
        <dbReference type="EC" id="3.4.21.53"/>
    </reaction>
</comment>
<sequence length="806" mass="89272">MHRTLKPSDITLAIDPASLGFADTSELTGDEPIWIGQERAETAARFGLSITQPDYNLFVLGETGSGRSSLLFRAMQQMAAQRTTPPDFVYVHHFDLPEKPISLRLQPGKGAVLRQRMETFVREIVAEIPRKLDEEGYRLDCSRARKNYQANIDAAYAELSAMAATRNYALRREGGRLIFNLLDDKGQAIHEEDLLAMSAEQRVAIEHAEDELRASISDYLEKIRPQERAMDEALNELRRTTIQPLLDKLSEGMSANLAWSEADAHKLESWMAQLLTDVLNNLDVLATSNQPAAGQEETTDHLIDVLANYRVNVVVDNGELTGAPVVRDDDPVFRSLFGGIEYQAESGVLLTDFTRIRAGNLLRAHGGFLMLHLDDLIRDPQVWEKFRRFLRNGRLQIEEPAAALGQLAASTLEPESVEIRVKIVLIGSREEYYELQELDPEFSRHFRAKVDFAESFVANDLSRRATAAFVAQACRRFGLAHFDAPAVARLLADMQREMDDQHRQSSAFGKLEAWLVESAAVCAARGGMTVTAADVELAAAARRLRHDYPEQELHQAIVDGEILIDVDGDRVGQINGLTQIDLGDYQFGSPVRISARAYAGDEGIVNISREVEMSGPNHDKGVLILQHWLAATFINIAPLSLSASLVFEQEYHGVEGDSASCAELFALISALGDIAVPQGLAVTGALNQHGEVLPIGGLNEKIEGYFRVCQRLGLNGKQGVIVPARNRNHIILDREVVEAVSRGEFHIHVIDNVFDGLAILSGLPVGEADDMGYFPAETVLGRVQRTLENFRKACDFAGHPRDKEFL</sequence>
<dbReference type="Gene3D" id="3.30.230.10">
    <property type="match status" value="1"/>
</dbReference>
<dbReference type="InterPro" id="IPR008269">
    <property type="entry name" value="Lon_proteolytic"/>
</dbReference>
<feature type="active site" evidence="2">
    <location>
        <position position="658"/>
    </location>
</feature>
<dbReference type="InterPro" id="IPR020568">
    <property type="entry name" value="Ribosomal_Su5_D2-typ_SF"/>
</dbReference>
<dbReference type="GO" id="GO:0005524">
    <property type="term" value="F:ATP binding"/>
    <property type="evidence" value="ECO:0007669"/>
    <property type="project" value="InterPro"/>
</dbReference>
<keyword evidence="5" id="KW-1185">Reference proteome</keyword>
<evidence type="ECO:0000313" key="5">
    <source>
        <dbReference type="Proteomes" id="UP000245081"/>
    </source>
</evidence>
<evidence type="ECO:0000256" key="2">
    <source>
        <dbReference type="PROSITE-ProRule" id="PRU01122"/>
    </source>
</evidence>
<dbReference type="GO" id="GO:0004176">
    <property type="term" value="F:ATP-dependent peptidase activity"/>
    <property type="evidence" value="ECO:0007669"/>
    <property type="project" value="UniProtKB-UniRule"/>
</dbReference>
<dbReference type="InterPro" id="IPR041699">
    <property type="entry name" value="AAA_32"/>
</dbReference>
<dbReference type="InterPro" id="IPR046844">
    <property type="entry name" value="Lon-like_helical"/>
</dbReference>
<feature type="domain" description="Lon proteolytic" evidence="3">
    <location>
        <begin position="568"/>
        <end position="763"/>
    </location>
</feature>
<dbReference type="Pfam" id="PF20436">
    <property type="entry name" value="LonB_AAA-LID"/>
    <property type="match status" value="1"/>
</dbReference>
<dbReference type="OrthoDB" id="9758568at2"/>
<protein>
    <recommendedName>
        <fullName evidence="2">endopeptidase La</fullName>
        <ecNumber evidence="2">3.4.21.53</ecNumber>
    </recommendedName>
</protein>
<dbReference type="PANTHER" id="PTHR10046">
    <property type="entry name" value="ATP DEPENDENT LON PROTEASE FAMILY MEMBER"/>
    <property type="match status" value="1"/>
</dbReference>
<dbReference type="RefSeq" id="WP_109013927.1">
    <property type="nucleotide sequence ID" value="NZ_BDOQ01000001.1"/>
</dbReference>
<dbReference type="PROSITE" id="PS51786">
    <property type="entry name" value="LON_PROTEOLYTIC"/>
    <property type="match status" value="1"/>
</dbReference>
<dbReference type="Gene3D" id="3.40.50.300">
    <property type="entry name" value="P-loop containing nucleotide triphosphate hydrolases"/>
    <property type="match status" value="2"/>
</dbReference>
<keyword evidence="2" id="KW-0378">Hydrolase</keyword>
<keyword evidence="1 2" id="KW-0645">Protease</keyword>
<dbReference type="AlphaFoldDB" id="A0A2R5F3Q5"/>
<dbReference type="InterPro" id="IPR027065">
    <property type="entry name" value="Lon_Prtase"/>
</dbReference>
<comment type="caution">
    <text evidence="4">The sequence shown here is derived from an EMBL/GenBank/DDBJ whole genome shotgun (WGS) entry which is preliminary data.</text>
</comment>
<feature type="active site" evidence="2">
    <location>
        <position position="701"/>
    </location>
</feature>
<dbReference type="EMBL" id="BDOQ01000001">
    <property type="protein sequence ID" value="GBG12709.1"/>
    <property type="molecule type" value="Genomic_DNA"/>
</dbReference>
<organism evidence="4 5">
    <name type="scientific">Novimethylophilus kurashikiensis</name>
    <dbReference type="NCBI Taxonomy" id="1825523"/>
    <lineage>
        <taxon>Bacteria</taxon>
        <taxon>Pseudomonadati</taxon>
        <taxon>Pseudomonadota</taxon>
        <taxon>Betaproteobacteria</taxon>
        <taxon>Nitrosomonadales</taxon>
        <taxon>Methylophilaceae</taxon>
        <taxon>Novimethylophilus</taxon>
    </lineage>
</organism>
<dbReference type="InterPro" id="IPR014721">
    <property type="entry name" value="Ribsml_uS5_D2-typ_fold_subgr"/>
</dbReference>
<dbReference type="GO" id="GO:0030163">
    <property type="term" value="P:protein catabolic process"/>
    <property type="evidence" value="ECO:0007669"/>
    <property type="project" value="InterPro"/>
</dbReference>
<dbReference type="EC" id="3.4.21.53" evidence="2"/>
<dbReference type="Proteomes" id="UP000245081">
    <property type="component" value="Unassembled WGS sequence"/>
</dbReference>
<dbReference type="Pfam" id="PF20437">
    <property type="entry name" value="LonC_helical"/>
    <property type="match status" value="1"/>
</dbReference>
<dbReference type="GO" id="GO:0006508">
    <property type="term" value="P:proteolysis"/>
    <property type="evidence" value="ECO:0007669"/>
    <property type="project" value="UniProtKB-KW"/>
</dbReference>
<evidence type="ECO:0000313" key="4">
    <source>
        <dbReference type="EMBL" id="GBG12709.1"/>
    </source>
</evidence>
<dbReference type="InterPro" id="IPR027417">
    <property type="entry name" value="P-loop_NTPase"/>
</dbReference>
<dbReference type="SUPFAM" id="SSF52540">
    <property type="entry name" value="P-loop containing nucleoside triphosphate hydrolases"/>
    <property type="match status" value="1"/>
</dbReference>
<dbReference type="Pfam" id="PF05362">
    <property type="entry name" value="Lon_C"/>
    <property type="match status" value="1"/>
</dbReference>
<dbReference type="GO" id="GO:0004252">
    <property type="term" value="F:serine-type endopeptidase activity"/>
    <property type="evidence" value="ECO:0007669"/>
    <property type="project" value="UniProtKB-UniRule"/>
</dbReference>
<dbReference type="InterPro" id="IPR046843">
    <property type="entry name" value="LonB_AAA-LID"/>
</dbReference>
<dbReference type="SUPFAM" id="SSF54211">
    <property type="entry name" value="Ribosomal protein S5 domain 2-like"/>
    <property type="match status" value="1"/>
</dbReference>
<proteinExistence type="inferred from homology"/>
<keyword evidence="2" id="KW-0720">Serine protease</keyword>
<dbReference type="Gene3D" id="1.10.8.60">
    <property type="match status" value="1"/>
</dbReference>
<dbReference type="Pfam" id="PF13654">
    <property type="entry name" value="AAA_32"/>
    <property type="match status" value="1"/>
</dbReference>